<proteinExistence type="predicted"/>
<keyword evidence="2" id="KW-0472">Membrane</keyword>
<protein>
    <submittedName>
        <fullName evidence="3">Uncharacterized protein</fullName>
    </submittedName>
</protein>
<keyword evidence="2" id="KW-1133">Transmembrane helix</keyword>
<organism evidence="3 4">
    <name type="scientific">Spermophilus dauricus</name>
    <name type="common">Daurian ground squirrel</name>
    <dbReference type="NCBI Taxonomy" id="99837"/>
    <lineage>
        <taxon>Eukaryota</taxon>
        <taxon>Metazoa</taxon>
        <taxon>Chordata</taxon>
        <taxon>Craniata</taxon>
        <taxon>Vertebrata</taxon>
        <taxon>Euteleostomi</taxon>
        <taxon>Mammalia</taxon>
        <taxon>Eutheria</taxon>
        <taxon>Euarchontoglires</taxon>
        <taxon>Glires</taxon>
        <taxon>Rodentia</taxon>
        <taxon>Sciuromorpha</taxon>
        <taxon>Sciuridae</taxon>
        <taxon>Xerinae</taxon>
        <taxon>Marmotini</taxon>
        <taxon>Spermophilus</taxon>
    </lineage>
</organism>
<keyword evidence="2" id="KW-0812">Transmembrane</keyword>
<dbReference type="AlphaFoldDB" id="A0A8C9P977"/>
<accession>A0A8C9P977</accession>
<evidence type="ECO:0000313" key="3">
    <source>
        <dbReference type="Ensembl" id="ENSSDAP00000004366.1"/>
    </source>
</evidence>
<reference evidence="3" key="2">
    <citation type="submission" date="2025-09" db="UniProtKB">
        <authorList>
            <consortium name="Ensembl"/>
        </authorList>
    </citation>
    <scope>IDENTIFICATION</scope>
</reference>
<dbReference type="PANTHER" id="PTHR48426:SF1">
    <property type="entry name" value="CHROMATIN TARGET OF PRMT1 PROTEIN"/>
    <property type="match status" value="1"/>
</dbReference>
<feature type="region of interest" description="Disordered" evidence="1">
    <location>
        <begin position="1"/>
        <end position="43"/>
    </location>
</feature>
<keyword evidence="4" id="KW-1185">Reference proteome</keyword>
<evidence type="ECO:0000313" key="4">
    <source>
        <dbReference type="Proteomes" id="UP000694422"/>
    </source>
</evidence>
<dbReference type="Ensembl" id="ENSSDAT00000005020.1">
    <property type="protein sequence ID" value="ENSSDAP00000004366.1"/>
    <property type="gene ID" value="ENSSDAG00000004110.1"/>
</dbReference>
<sequence length="94" mass="10373">MPTSQWLRQENSKMEASLSNLARPPSQTSEQAQEKLKQHLGKSNIQAKSGRLIGVLAMGAIGGQVMFIIQRDLSGGRQHEGCTTRTLLRDRISL</sequence>
<feature type="compositionally biased region" description="Polar residues" evidence="1">
    <location>
        <begin position="17"/>
        <end position="31"/>
    </location>
</feature>
<feature type="transmembrane region" description="Helical" evidence="2">
    <location>
        <begin position="52"/>
        <end position="69"/>
    </location>
</feature>
<dbReference type="InterPro" id="IPR052656">
    <property type="entry name" value="CTOP_PRMT1"/>
</dbReference>
<evidence type="ECO:0000256" key="2">
    <source>
        <dbReference type="SAM" id="Phobius"/>
    </source>
</evidence>
<dbReference type="PANTHER" id="PTHR48426">
    <property type="entry name" value="CHROMATIN TARGET OF PRMT1 PROTEIN"/>
    <property type="match status" value="1"/>
</dbReference>
<name>A0A8C9P977_SPEDA</name>
<evidence type="ECO:0000256" key="1">
    <source>
        <dbReference type="SAM" id="MobiDB-lite"/>
    </source>
</evidence>
<reference evidence="3" key="1">
    <citation type="submission" date="2025-08" db="UniProtKB">
        <authorList>
            <consortium name="Ensembl"/>
        </authorList>
    </citation>
    <scope>IDENTIFICATION</scope>
</reference>
<dbReference type="Proteomes" id="UP000694422">
    <property type="component" value="Unplaced"/>
</dbReference>